<dbReference type="Proteomes" id="UP001054945">
    <property type="component" value="Unassembled WGS sequence"/>
</dbReference>
<dbReference type="EMBL" id="BPLR01016176">
    <property type="protein sequence ID" value="GIY81878.1"/>
    <property type="molecule type" value="Genomic_DNA"/>
</dbReference>
<gene>
    <name evidence="1" type="ORF">CEXT_703261</name>
</gene>
<sequence length="75" mass="8158">MFSDFGLNARNVVDILPAASVMSIAYRSRGRSRELGIGQGHFAALKAAEHITVTSHHPLMCSENKMGVFPLNESD</sequence>
<evidence type="ECO:0000313" key="2">
    <source>
        <dbReference type="Proteomes" id="UP001054945"/>
    </source>
</evidence>
<organism evidence="1 2">
    <name type="scientific">Caerostris extrusa</name>
    <name type="common">Bark spider</name>
    <name type="synonym">Caerostris bankana</name>
    <dbReference type="NCBI Taxonomy" id="172846"/>
    <lineage>
        <taxon>Eukaryota</taxon>
        <taxon>Metazoa</taxon>
        <taxon>Ecdysozoa</taxon>
        <taxon>Arthropoda</taxon>
        <taxon>Chelicerata</taxon>
        <taxon>Arachnida</taxon>
        <taxon>Araneae</taxon>
        <taxon>Araneomorphae</taxon>
        <taxon>Entelegynae</taxon>
        <taxon>Araneoidea</taxon>
        <taxon>Araneidae</taxon>
        <taxon>Caerostris</taxon>
    </lineage>
</organism>
<proteinExistence type="predicted"/>
<evidence type="ECO:0000313" key="1">
    <source>
        <dbReference type="EMBL" id="GIY81878.1"/>
    </source>
</evidence>
<protein>
    <submittedName>
        <fullName evidence="1">Uncharacterized protein</fullName>
    </submittedName>
</protein>
<comment type="caution">
    <text evidence="1">The sequence shown here is derived from an EMBL/GenBank/DDBJ whole genome shotgun (WGS) entry which is preliminary data.</text>
</comment>
<keyword evidence="2" id="KW-1185">Reference proteome</keyword>
<name>A0AAV4WHM5_CAEEX</name>
<dbReference type="AlphaFoldDB" id="A0AAV4WHM5"/>
<accession>A0AAV4WHM5</accession>
<reference evidence="1 2" key="1">
    <citation type="submission" date="2021-06" db="EMBL/GenBank/DDBJ databases">
        <title>Caerostris extrusa draft genome.</title>
        <authorList>
            <person name="Kono N."/>
            <person name="Arakawa K."/>
        </authorList>
    </citation>
    <scope>NUCLEOTIDE SEQUENCE [LARGE SCALE GENOMIC DNA]</scope>
</reference>